<accession>A0A1G4J892</accession>
<evidence type="ECO:0000313" key="2">
    <source>
        <dbReference type="Proteomes" id="UP000189911"/>
    </source>
</evidence>
<organism evidence="1 2">
    <name type="scientific">Lachancea nothofagi CBS 11611</name>
    <dbReference type="NCBI Taxonomy" id="1266666"/>
    <lineage>
        <taxon>Eukaryota</taxon>
        <taxon>Fungi</taxon>
        <taxon>Dikarya</taxon>
        <taxon>Ascomycota</taxon>
        <taxon>Saccharomycotina</taxon>
        <taxon>Saccharomycetes</taxon>
        <taxon>Saccharomycetales</taxon>
        <taxon>Saccharomycetaceae</taxon>
        <taxon>Lachancea</taxon>
    </lineage>
</organism>
<evidence type="ECO:0000313" key="1">
    <source>
        <dbReference type="EMBL" id="SCU86160.1"/>
    </source>
</evidence>
<reference evidence="2" key="1">
    <citation type="submission" date="2016-03" db="EMBL/GenBank/DDBJ databases">
        <authorList>
            <person name="Devillers Hugo."/>
        </authorList>
    </citation>
    <scope>NUCLEOTIDE SEQUENCE [LARGE SCALE GENOMIC DNA]</scope>
</reference>
<protein>
    <submittedName>
        <fullName evidence="1">LANO_0C06942g1_1</fullName>
    </submittedName>
</protein>
<dbReference type="Proteomes" id="UP000189911">
    <property type="component" value="Chromosome C"/>
</dbReference>
<dbReference type="EMBL" id="LT598446">
    <property type="protein sequence ID" value="SCU86160.1"/>
    <property type="molecule type" value="Genomic_DNA"/>
</dbReference>
<gene>
    <name evidence="1" type="ORF">LANO_0C06942G</name>
</gene>
<keyword evidence="2" id="KW-1185">Reference proteome</keyword>
<name>A0A1G4J892_9SACH</name>
<dbReference type="OrthoDB" id="4032406at2759"/>
<proteinExistence type="predicted"/>
<dbReference type="AlphaFoldDB" id="A0A1G4J892"/>
<sequence length="155" mass="18278">MLKELAAEKLILLEHFLRVNKEQQPMLNSFILRKDQLRRCNTAMWGFRSLDKFKVLYQLHDVLKNDKLSDLTLYSLLEKLNFLFSKGPQFEESLVLDSKVLTIALIELLIRMCHIISADSTGSKVRHSLQRSILMSIHAQFIREYTLKLWEQLED</sequence>